<dbReference type="AlphaFoldDB" id="A0A3L6EDE6"/>
<feature type="chain" id="PRO_5017927754" description="CASP-like protein" evidence="10">
    <location>
        <begin position="23"/>
        <end position="211"/>
    </location>
</feature>
<comment type="caution">
    <text evidence="8">Lacks conserved residue(s) required for the propagation of feature annotation.</text>
</comment>
<dbReference type="GO" id="GO:0005886">
    <property type="term" value="C:plasma membrane"/>
    <property type="evidence" value="ECO:0007669"/>
    <property type="project" value="UniProtKB-SubCell"/>
</dbReference>
<sequence length="211" mass="23092">MRAAFRGLVADLLALPVPTVTATPWAPAARWRTTPSPCAPPAGSPCWRGRRRGRRENRRGGRPAAAVADPGLLDRLGSALCAGAWAFSLLAFLVMACNEHGDWRQFDRYEEYRYIVAISLLAFVYTTLQLLRHGIRLTGSQDLEPKTGLLVDFAGDQVPLPAHSQHLCSEFCLLGVSCSIFLFPIAWNLFQSTSLASHIQTCIALPYLIGG</sequence>
<keyword evidence="7 8" id="KW-0472">Membrane</keyword>
<evidence type="ECO:0000256" key="6">
    <source>
        <dbReference type="ARBA" id="ARBA00022989"/>
    </source>
</evidence>
<gene>
    <name evidence="12" type="primary">Os05g0344400_2</name>
    <name evidence="12" type="ORF">Zm00014a_035953</name>
</gene>
<dbReference type="PANTHER" id="PTHR33573">
    <property type="entry name" value="CASP-LIKE PROTEIN 4A4"/>
    <property type="match status" value="1"/>
</dbReference>
<comment type="caution">
    <text evidence="12">The sequence shown here is derived from an EMBL/GenBank/DDBJ whole genome shotgun (WGS) entry which is preliminary data.</text>
</comment>
<dbReference type="Pfam" id="PF04535">
    <property type="entry name" value="CASP_dom"/>
    <property type="match status" value="1"/>
</dbReference>
<evidence type="ECO:0000256" key="7">
    <source>
        <dbReference type="ARBA" id="ARBA00023136"/>
    </source>
</evidence>
<evidence type="ECO:0000256" key="9">
    <source>
        <dbReference type="SAM" id="MobiDB-lite"/>
    </source>
</evidence>
<feature type="compositionally biased region" description="Basic residues" evidence="9">
    <location>
        <begin position="48"/>
        <end position="61"/>
    </location>
</feature>
<feature type="signal peptide" evidence="10">
    <location>
        <begin position="1"/>
        <end position="22"/>
    </location>
</feature>
<dbReference type="PANTHER" id="PTHR33573:SF57">
    <property type="entry name" value="CASP-LIKE PROTEIN 4B1"/>
    <property type="match status" value="1"/>
</dbReference>
<protein>
    <recommendedName>
        <fullName evidence="8">CASP-like protein</fullName>
    </recommendedName>
</protein>
<dbReference type="Proteomes" id="UP000251960">
    <property type="component" value="Chromosome 6"/>
</dbReference>
<feature type="transmembrane region" description="Helical" evidence="8">
    <location>
        <begin position="114"/>
        <end position="131"/>
    </location>
</feature>
<comment type="similarity">
    <text evidence="2 8">Belongs to the Casparian strip membrane proteins (CASP) family.</text>
</comment>
<keyword evidence="4 8" id="KW-1003">Cell membrane</keyword>
<feature type="domain" description="Casparian strip membrane protein" evidence="11">
    <location>
        <begin position="76"/>
        <end position="158"/>
    </location>
</feature>
<evidence type="ECO:0000313" key="12">
    <source>
        <dbReference type="EMBL" id="PWZ19079.1"/>
    </source>
</evidence>
<evidence type="ECO:0000256" key="2">
    <source>
        <dbReference type="ARBA" id="ARBA00007651"/>
    </source>
</evidence>
<keyword evidence="6 8" id="KW-1133">Transmembrane helix</keyword>
<evidence type="ECO:0000256" key="5">
    <source>
        <dbReference type="ARBA" id="ARBA00022692"/>
    </source>
</evidence>
<comment type="subcellular location">
    <subcellularLocation>
        <location evidence="1 8">Cell membrane</location>
        <topology evidence="1 8">Multi-pass membrane protein</topology>
    </subcellularLocation>
</comment>
<dbReference type="ExpressionAtlas" id="A0A3L6EDE6">
    <property type="expression patterns" value="baseline and differential"/>
</dbReference>
<proteinExistence type="inferred from homology"/>
<keyword evidence="5 8" id="KW-0812">Transmembrane</keyword>
<comment type="subunit">
    <text evidence="3 8">Homodimer and heterodimers.</text>
</comment>
<evidence type="ECO:0000256" key="3">
    <source>
        <dbReference type="ARBA" id="ARBA00011489"/>
    </source>
</evidence>
<evidence type="ECO:0000256" key="1">
    <source>
        <dbReference type="ARBA" id="ARBA00004651"/>
    </source>
</evidence>
<organism evidence="12">
    <name type="scientific">Zea mays</name>
    <name type="common">Maize</name>
    <dbReference type="NCBI Taxonomy" id="4577"/>
    <lineage>
        <taxon>Eukaryota</taxon>
        <taxon>Viridiplantae</taxon>
        <taxon>Streptophyta</taxon>
        <taxon>Embryophyta</taxon>
        <taxon>Tracheophyta</taxon>
        <taxon>Spermatophyta</taxon>
        <taxon>Magnoliopsida</taxon>
        <taxon>Liliopsida</taxon>
        <taxon>Poales</taxon>
        <taxon>Poaceae</taxon>
        <taxon>PACMAD clade</taxon>
        <taxon>Panicoideae</taxon>
        <taxon>Andropogonodae</taxon>
        <taxon>Andropogoneae</taxon>
        <taxon>Tripsacinae</taxon>
        <taxon>Zea</taxon>
    </lineage>
</organism>
<evidence type="ECO:0000259" key="11">
    <source>
        <dbReference type="Pfam" id="PF04535"/>
    </source>
</evidence>
<reference evidence="12" key="1">
    <citation type="journal article" date="2018" name="Nat. Genet.">
        <title>Extensive intraspecific gene order and gene structural variations between Mo17 and other maize genomes.</title>
        <authorList>
            <person name="Sun S."/>
            <person name="Zhou Y."/>
            <person name="Chen J."/>
            <person name="Shi J."/>
            <person name="Zhao H."/>
            <person name="Zhao H."/>
            <person name="Song W."/>
            <person name="Zhang M."/>
            <person name="Cui Y."/>
            <person name="Dong X."/>
            <person name="Liu H."/>
            <person name="Ma X."/>
            <person name="Jiao Y."/>
            <person name="Wang B."/>
            <person name="Wei X."/>
            <person name="Stein J.C."/>
            <person name="Glaubitz J.C."/>
            <person name="Lu F."/>
            <person name="Yu G."/>
            <person name="Liang C."/>
            <person name="Fengler K."/>
            <person name="Li B."/>
            <person name="Rafalski A."/>
            <person name="Schnable P.S."/>
            <person name="Ware D.H."/>
            <person name="Buckler E.S."/>
            <person name="Lai J."/>
        </authorList>
    </citation>
    <scope>NUCLEOTIDE SEQUENCE [LARGE SCALE GENOMIC DNA]</scope>
    <source>
        <tissue evidence="12">Seedling</tissue>
    </source>
</reference>
<evidence type="ECO:0000256" key="8">
    <source>
        <dbReference type="RuleBase" id="RU361233"/>
    </source>
</evidence>
<keyword evidence="10" id="KW-0732">Signal</keyword>
<name>A0A3L6EDE6_MAIZE</name>
<feature type="transmembrane region" description="Helical" evidence="8">
    <location>
        <begin position="76"/>
        <end position="94"/>
    </location>
</feature>
<evidence type="ECO:0000256" key="10">
    <source>
        <dbReference type="SAM" id="SignalP"/>
    </source>
</evidence>
<dbReference type="InterPro" id="IPR006702">
    <property type="entry name" value="CASP_dom"/>
</dbReference>
<feature type="region of interest" description="Disordered" evidence="9">
    <location>
        <begin position="32"/>
        <end position="65"/>
    </location>
</feature>
<dbReference type="EMBL" id="NCVQ01000007">
    <property type="protein sequence ID" value="PWZ19079.1"/>
    <property type="molecule type" value="Genomic_DNA"/>
</dbReference>
<accession>A0A3L6EDE6</accession>
<evidence type="ECO:0000256" key="4">
    <source>
        <dbReference type="ARBA" id="ARBA00022475"/>
    </source>
</evidence>